<dbReference type="WBParaSite" id="ASIM_0000928201-mRNA-1">
    <property type="protein sequence ID" value="ASIM_0000928201-mRNA-1"/>
    <property type="gene ID" value="ASIM_0000928201"/>
</dbReference>
<protein>
    <submittedName>
        <fullName evidence="3">Dopey_N domain-containing protein</fullName>
    </submittedName>
</protein>
<dbReference type="AlphaFoldDB" id="A0A0M3JNP1"/>
<evidence type="ECO:0000313" key="1">
    <source>
        <dbReference type="EMBL" id="VDK36190.1"/>
    </source>
</evidence>
<gene>
    <name evidence="1" type="ORF">ASIM_LOCUS9027</name>
</gene>
<organism evidence="3">
    <name type="scientific">Anisakis simplex</name>
    <name type="common">Herring worm</name>
    <dbReference type="NCBI Taxonomy" id="6269"/>
    <lineage>
        <taxon>Eukaryota</taxon>
        <taxon>Metazoa</taxon>
        <taxon>Ecdysozoa</taxon>
        <taxon>Nematoda</taxon>
        <taxon>Chromadorea</taxon>
        <taxon>Rhabditida</taxon>
        <taxon>Spirurina</taxon>
        <taxon>Ascaridomorpha</taxon>
        <taxon>Ascaridoidea</taxon>
        <taxon>Anisakidae</taxon>
        <taxon>Anisakis</taxon>
        <taxon>Anisakis simplex complex</taxon>
    </lineage>
</organism>
<reference evidence="1 2" key="2">
    <citation type="submission" date="2018-11" db="EMBL/GenBank/DDBJ databases">
        <authorList>
            <consortium name="Pathogen Informatics"/>
        </authorList>
    </citation>
    <scope>NUCLEOTIDE SEQUENCE [LARGE SCALE GENOMIC DNA]</scope>
</reference>
<evidence type="ECO:0000313" key="2">
    <source>
        <dbReference type="Proteomes" id="UP000267096"/>
    </source>
</evidence>
<name>A0A0M3JNP1_ANISI</name>
<evidence type="ECO:0000313" key="3">
    <source>
        <dbReference type="WBParaSite" id="ASIM_0000928201-mRNA-1"/>
    </source>
</evidence>
<proteinExistence type="predicted"/>
<dbReference type="Proteomes" id="UP000267096">
    <property type="component" value="Unassembled WGS sequence"/>
</dbReference>
<sequence>MFLWYLTASKKIRDIRLKALFDSLGGVVESDAQFARFILPQLILQAVIEHNSPIIAEVCMELFAFLLRLRTDYVSIVGELGDWMVILMIAA</sequence>
<dbReference type="EMBL" id="UYRR01026240">
    <property type="protein sequence ID" value="VDK36190.1"/>
    <property type="molecule type" value="Genomic_DNA"/>
</dbReference>
<accession>A0A0M3JNP1</accession>
<keyword evidence="2" id="KW-1185">Reference proteome</keyword>
<reference evidence="3" key="1">
    <citation type="submission" date="2017-02" db="UniProtKB">
        <authorList>
            <consortium name="WormBaseParasite"/>
        </authorList>
    </citation>
    <scope>IDENTIFICATION</scope>
</reference>